<accession>A0A2N6UFC8</accession>
<keyword evidence="7 9" id="KW-1133">Transmembrane helix</keyword>
<name>A0A2N6UFC8_9LACT</name>
<protein>
    <recommendedName>
        <fullName evidence="12">2-keto-3-deoxygluconate permease</fullName>
    </recommendedName>
</protein>
<feature type="transmembrane region" description="Helical" evidence="9">
    <location>
        <begin position="263"/>
        <end position="284"/>
    </location>
</feature>
<evidence type="ECO:0000256" key="8">
    <source>
        <dbReference type="ARBA" id="ARBA00023136"/>
    </source>
</evidence>
<evidence type="ECO:0008006" key="12">
    <source>
        <dbReference type="Google" id="ProtNLM"/>
    </source>
</evidence>
<evidence type="ECO:0000313" key="10">
    <source>
        <dbReference type="EMBL" id="PMC80257.1"/>
    </source>
</evidence>
<feature type="transmembrane region" description="Helical" evidence="9">
    <location>
        <begin position="49"/>
        <end position="73"/>
    </location>
</feature>
<comment type="caution">
    <text evidence="10">The sequence shown here is derived from an EMBL/GenBank/DDBJ whole genome shotgun (WGS) entry which is preliminary data.</text>
</comment>
<keyword evidence="6" id="KW-0769">Symport</keyword>
<reference evidence="10 11" key="1">
    <citation type="submission" date="2017-09" db="EMBL/GenBank/DDBJ databases">
        <title>Bacterial strain isolated from the female urinary microbiota.</title>
        <authorList>
            <person name="Thomas-White K."/>
            <person name="Kumar N."/>
            <person name="Forster S."/>
            <person name="Putonti C."/>
            <person name="Lawley T."/>
            <person name="Wolfe A.J."/>
        </authorList>
    </citation>
    <scope>NUCLEOTIDE SEQUENCE [LARGE SCALE GENOMIC DNA]</scope>
    <source>
        <strain evidence="10 11">UMB0240</strain>
    </source>
</reference>
<dbReference type="Pfam" id="PF03812">
    <property type="entry name" value="KdgT"/>
    <property type="match status" value="1"/>
</dbReference>
<gene>
    <name evidence="10" type="ORF">CJ191_02635</name>
</gene>
<organism evidence="10 11">
    <name type="scientific">Aerococcus viridans</name>
    <dbReference type="NCBI Taxonomy" id="1377"/>
    <lineage>
        <taxon>Bacteria</taxon>
        <taxon>Bacillati</taxon>
        <taxon>Bacillota</taxon>
        <taxon>Bacilli</taxon>
        <taxon>Lactobacillales</taxon>
        <taxon>Aerococcaceae</taxon>
        <taxon>Aerococcus</taxon>
    </lineage>
</organism>
<evidence type="ECO:0000256" key="7">
    <source>
        <dbReference type="ARBA" id="ARBA00022989"/>
    </source>
</evidence>
<feature type="transmembrane region" description="Helical" evidence="9">
    <location>
        <begin position="230"/>
        <end position="251"/>
    </location>
</feature>
<keyword evidence="2" id="KW-0813">Transport</keyword>
<comment type="similarity">
    <text evidence="1">Belongs to the KdgT transporter family.</text>
</comment>
<feature type="transmembrane region" description="Helical" evidence="9">
    <location>
        <begin position="201"/>
        <end position="218"/>
    </location>
</feature>
<evidence type="ECO:0000256" key="2">
    <source>
        <dbReference type="ARBA" id="ARBA00022448"/>
    </source>
</evidence>
<dbReference type="GO" id="GO:0015649">
    <property type="term" value="F:2-keto-3-deoxygluconate:proton symporter activity"/>
    <property type="evidence" value="ECO:0007669"/>
    <property type="project" value="InterPro"/>
</dbReference>
<proteinExistence type="inferred from homology"/>
<evidence type="ECO:0000256" key="9">
    <source>
        <dbReference type="SAM" id="Phobius"/>
    </source>
</evidence>
<sequence length="325" mass="34989">MIVKKEGVLYMINLMRRVPAGTFLIPMIISMIIYSIMPDLFRIGGPTEAFFSSSGTNYIIGLLVFASGTTVDLKKIGKLLKHQGALVIFKIVIATIFSFIFLNFFGLDGIWGISGLGFVSVMLSSNPAINLSITDSYGDKDDAAIYPFAVIPSLPAIPLIIMSVYINGGFGGVDWMPVISVFLPLVVGIIFGNLDKEFGKVFGAVMPASLMLLGWLLGQNMDMFEAIKSGVSGIIVTIIFMILEMPTSYIFEKKVLHYEGYSAIALSTVAGVTTAVPAVVAVALPEVAKDVTSATAQVLMATIITSIVAPLIVNKIHDKYTEIDH</sequence>
<keyword evidence="8 9" id="KW-0472">Membrane</keyword>
<feature type="transmembrane region" description="Helical" evidence="9">
    <location>
        <begin position="296"/>
        <end position="313"/>
    </location>
</feature>
<evidence type="ECO:0000256" key="1">
    <source>
        <dbReference type="ARBA" id="ARBA00006430"/>
    </source>
</evidence>
<dbReference type="EMBL" id="PNHQ01000004">
    <property type="protein sequence ID" value="PMC80257.1"/>
    <property type="molecule type" value="Genomic_DNA"/>
</dbReference>
<evidence type="ECO:0000313" key="11">
    <source>
        <dbReference type="Proteomes" id="UP000235701"/>
    </source>
</evidence>
<dbReference type="Proteomes" id="UP000235701">
    <property type="component" value="Unassembled WGS sequence"/>
</dbReference>
<evidence type="ECO:0000256" key="4">
    <source>
        <dbReference type="ARBA" id="ARBA00022597"/>
    </source>
</evidence>
<keyword evidence="3" id="KW-1003">Cell membrane</keyword>
<evidence type="ECO:0000256" key="5">
    <source>
        <dbReference type="ARBA" id="ARBA00022692"/>
    </source>
</evidence>
<dbReference type="AlphaFoldDB" id="A0A2N6UFC8"/>
<feature type="transmembrane region" description="Helical" evidence="9">
    <location>
        <begin position="111"/>
        <end position="133"/>
    </location>
</feature>
<feature type="transmembrane region" description="Helical" evidence="9">
    <location>
        <begin position="20"/>
        <end position="37"/>
    </location>
</feature>
<keyword evidence="11" id="KW-1185">Reference proteome</keyword>
<evidence type="ECO:0000256" key="6">
    <source>
        <dbReference type="ARBA" id="ARBA00022847"/>
    </source>
</evidence>
<dbReference type="OrthoDB" id="2833at2"/>
<feature type="transmembrane region" description="Helical" evidence="9">
    <location>
        <begin position="145"/>
        <end position="166"/>
    </location>
</feature>
<dbReference type="InterPro" id="IPR004684">
    <property type="entry name" value="2keto-3dGluconate_permease"/>
</dbReference>
<dbReference type="GO" id="GO:0016020">
    <property type="term" value="C:membrane"/>
    <property type="evidence" value="ECO:0007669"/>
    <property type="project" value="InterPro"/>
</dbReference>
<keyword evidence="4" id="KW-0762">Sugar transport</keyword>
<feature type="transmembrane region" description="Helical" evidence="9">
    <location>
        <begin position="172"/>
        <end position="194"/>
    </location>
</feature>
<keyword evidence="5 9" id="KW-0812">Transmembrane</keyword>
<feature type="transmembrane region" description="Helical" evidence="9">
    <location>
        <begin position="85"/>
        <end position="105"/>
    </location>
</feature>
<evidence type="ECO:0000256" key="3">
    <source>
        <dbReference type="ARBA" id="ARBA00022475"/>
    </source>
</evidence>